<reference evidence="4" key="1">
    <citation type="submission" date="2017-09" db="EMBL/GenBank/DDBJ databases">
        <title>Depth-based differentiation of microbial function through sediment-hosted aquifers and enrichment of novel symbionts in the deep terrestrial subsurface.</title>
        <authorList>
            <person name="Probst A.J."/>
            <person name="Ladd B."/>
            <person name="Jarett J.K."/>
            <person name="Geller-Mcgrath D.E."/>
            <person name="Sieber C.M.K."/>
            <person name="Emerson J.B."/>
            <person name="Anantharaman K."/>
            <person name="Thomas B.C."/>
            <person name="Malmstrom R."/>
            <person name="Stieglmeier M."/>
            <person name="Klingl A."/>
            <person name="Woyke T."/>
            <person name="Ryan C.M."/>
            <person name="Banfield J.F."/>
        </authorList>
    </citation>
    <scope>NUCLEOTIDE SEQUENCE [LARGE SCALE GENOMIC DNA]</scope>
</reference>
<protein>
    <recommendedName>
        <fullName evidence="2">TraC-like domain-containing protein</fullName>
    </recommendedName>
</protein>
<sequence length="216" mass="25099">MAKEQSIATQQFVDIVEIKNGIVILKNGGMRRVLMVSGINFDLKSEEEQGIVLYAFQNFLNMLDFSMQFVIHSRKMNIDAYLENLKKREEQEENELLRNQISEYSEFIKSFVEQNAVMAKTFFAVVPYDPIQITGVATDLLSGLKFWEKKKEKNKKDEDGEQKAIQLNQRTEQVTDGLNQIGLRAVALNNEELIELFYNYYNPAKIERKELKIAKE</sequence>
<dbReference type="Pfam" id="PF26593">
    <property type="entry name" value="TraC-like"/>
    <property type="match status" value="1"/>
</dbReference>
<comment type="caution">
    <text evidence="3">The sequence shown here is derived from an EMBL/GenBank/DDBJ whole genome shotgun (WGS) entry which is preliminary data.</text>
</comment>
<proteinExistence type="predicted"/>
<evidence type="ECO:0000313" key="4">
    <source>
        <dbReference type="Proteomes" id="UP000230363"/>
    </source>
</evidence>
<dbReference type="EMBL" id="PFKZ01000058">
    <property type="protein sequence ID" value="PIY59492.1"/>
    <property type="molecule type" value="Genomic_DNA"/>
</dbReference>
<evidence type="ECO:0000313" key="3">
    <source>
        <dbReference type="EMBL" id="PIY59492.1"/>
    </source>
</evidence>
<dbReference type="Proteomes" id="UP000230363">
    <property type="component" value="Unassembled WGS sequence"/>
</dbReference>
<evidence type="ECO:0000256" key="1">
    <source>
        <dbReference type="SAM" id="Coils"/>
    </source>
</evidence>
<organism evidence="3 4">
    <name type="scientific">Candidatus Wolfebacteria bacterium CG_4_10_14_0_8_um_filter_37_11</name>
    <dbReference type="NCBI Taxonomy" id="1975062"/>
    <lineage>
        <taxon>Bacteria</taxon>
        <taxon>Candidatus Wolfeibacteriota</taxon>
    </lineage>
</organism>
<dbReference type="InterPro" id="IPR058596">
    <property type="entry name" value="TraC-like_dom"/>
</dbReference>
<feature type="domain" description="TraC-like" evidence="2">
    <location>
        <begin position="26"/>
        <end position="202"/>
    </location>
</feature>
<feature type="coiled-coil region" evidence="1">
    <location>
        <begin position="75"/>
        <end position="107"/>
    </location>
</feature>
<keyword evidence="1" id="KW-0175">Coiled coil</keyword>
<gene>
    <name evidence="3" type="ORF">COY96_01550</name>
</gene>
<accession>A0A2M7Q8Q5</accession>
<dbReference type="AlphaFoldDB" id="A0A2M7Q8Q5"/>
<name>A0A2M7Q8Q5_9BACT</name>
<evidence type="ECO:0000259" key="2">
    <source>
        <dbReference type="Pfam" id="PF26593"/>
    </source>
</evidence>